<feature type="compositionally biased region" description="Basic and acidic residues" evidence="1">
    <location>
        <begin position="227"/>
        <end position="240"/>
    </location>
</feature>
<organism evidence="2 3">
    <name type="scientific">Truncatella angustata</name>
    <dbReference type="NCBI Taxonomy" id="152316"/>
    <lineage>
        <taxon>Eukaryota</taxon>
        <taxon>Fungi</taxon>
        <taxon>Dikarya</taxon>
        <taxon>Ascomycota</taxon>
        <taxon>Pezizomycotina</taxon>
        <taxon>Sordariomycetes</taxon>
        <taxon>Xylariomycetidae</taxon>
        <taxon>Amphisphaeriales</taxon>
        <taxon>Sporocadaceae</taxon>
        <taxon>Truncatella</taxon>
    </lineage>
</organism>
<dbReference type="EMBL" id="JAGPXC010000004">
    <property type="protein sequence ID" value="KAH6654657.1"/>
    <property type="molecule type" value="Genomic_DNA"/>
</dbReference>
<evidence type="ECO:0000256" key="1">
    <source>
        <dbReference type="SAM" id="MobiDB-lite"/>
    </source>
</evidence>
<dbReference type="RefSeq" id="XP_045958927.1">
    <property type="nucleotide sequence ID" value="XM_046100090.1"/>
</dbReference>
<dbReference type="GeneID" id="70128982"/>
<evidence type="ECO:0000313" key="3">
    <source>
        <dbReference type="Proteomes" id="UP000758603"/>
    </source>
</evidence>
<accession>A0A9P8ULW3</accession>
<reference evidence="2" key="1">
    <citation type="journal article" date="2021" name="Nat. Commun.">
        <title>Genetic determinants of endophytism in the Arabidopsis root mycobiome.</title>
        <authorList>
            <person name="Mesny F."/>
            <person name="Miyauchi S."/>
            <person name="Thiergart T."/>
            <person name="Pickel B."/>
            <person name="Atanasova L."/>
            <person name="Karlsson M."/>
            <person name="Huettel B."/>
            <person name="Barry K.W."/>
            <person name="Haridas S."/>
            <person name="Chen C."/>
            <person name="Bauer D."/>
            <person name="Andreopoulos W."/>
            <person name="Pangilinan J."/>
            <person name="LaButti K."/>
            <person name="Riley R."/>
            <person name="Lipzen A."/>
            <person name="Clum A."/>
            <person name="Drula E."/>
            <person name="Henrissat B."/>
            <person name="Kohler A."/>
            <person name="Grigoriev I.V."/>
            <person name="Martin F.M."/>
            <person name="Hacquard S."/>
        </authorList>
    </citation>
    <scope>NUCLEOTIDE SEQUENCE</scope>
    <source>
        <strain evidence="2">MPI-SDFR-AT-0073</strain>
    </source>
</reference>
<dbReference type="OrthoDB" id="5207704at2759"/>
<gene>
    <name evidence="2" type="ORF">BKA67DRAFT_535968</name>
</gene>
<name>A0A9P8ULW3_9PEZI</name>
<evidence type="ECO:0000313" key="2">
    <source>
        <dbReference type="EMBL" id="KAH6654657.1"/>
    </source>
</evidence>
<dbReference type="AlphaFoldDB" id="A0A9P8ULW3"/>
<feature type="region of interest" description="Disordered" evidence="1">
    <location>
        <begin position="205"/>
        <end position="240"/>
    </location>
</feature>
<sequence>MDVISTNPTGPTPRQLRRVGKALRPAIAKGLKHNLDQHPYVQWPQIWQTCRFAQQKLNARVNHNNRQRKATQHSRQWVIDGEDGAALARSHVWLPSDGCRQKPKLERQEAFRVPETVYMSDIVESDADLYRMGLLYDDDHARGSGFNLNTIVHSNIVYEVRPARRPHKSLYAGHNQGEPDERGSVALDQFVAAAFQARSTAENAAEAYYPSPASTPPPVEDEFPEVQPREDSHLEKDDDCQRGWDLLDSDLDTVSNYTEDGAEVPIEAWIVLGET</sequence>
<protein>
    <submittedName>
        <fullName evidence="2">Uncharacterized protein</fullName>
    </submittedName>
</protein>
<comment type="caution">
    <text evidence="2">The sequence shown here is derived from an EMBL/GenBank/DDBJ whole genome shotgun (WGS) entry which is preliminary data.</text>
</comment>
<dbReference type="Proteomes" id="UP000758603">
    <property type="component" value="Unassembled WGS sequence"/>
</dbReference>
<proteinExistence type="predicted"/>
<keyword evidence="3" id="KW-1185">Reference proteome</keyword>